<dbReference type="PRINTS" id="PR00420">
    <property type="entry name" value="RNGMNOXGNASE"/>
</dbReference>
<reference evidence="3 4" key="1">
    <citation type="submission" date="2022-10" db="EMBL/GenBank/DDBJ databases">
        <title>paucibacter sp. hw8 Genome sequencing.</title>
        <authorList>
            <person name="Park S."/>
        </authorList>
    </citation>
    <scope>NUCLEOTIDE SEQUENCE [LARGE SCALE GENOMIC DNA]</scope>
    <source>
        <strain evidence="4">hw8</strain>
    </source>
</reference>
<evidence type="ECO:0000313" key="4">
    <source>
        <dbReference type="Proteomes" id="UP001219862"/>
    </source>
</evidence>
<evidence type="ECO:0000313" key="3">
    <source>
        <dbReference type="EMBL" id="MDC8785830.1"/>
    </source>
</evidence>
<feature type="domain" description="FAD dependent oxidoreductase" evidence="2">
    <location>
        <begin position="30"/>
        <end position="383"/>
    </location>
</feature>
<keyword evidence="4" id="KW-1185">Reference proteome</keyword>
<protein>
    <submittedName>
        <fullName evidence="3">FAD-binding oxidoreductase</fullName>
    </submittedName>
</protein>
<dbReference type="Proteomes" id="UP001219862">
    <property type="component" value="Unassembled WGS sequence"/>
</dbReference>
<accession>A0ABT5KTS4</accession>
<name>A0ABT5KTS4_9BURK</name>
<keyword evidence="1" id="KW-0560">Oxidoreductase</keyword>
<dbReference type="EMBL" id="JAQQXS010000009">
    <property type="protein sequence ID" value="MDC8785830.1"/>
    <property type="molecule type" value="Genomic_DNA"/>
</dbReference>
<dbReference type="InterPro" id="IPR036188">
    <property type="entry name" value="FAD/NAD-bd_sf"/>
</dbReference>
<proteinExistence type="predicted"/>
<sequence length="429" mass="47792">MQEHVTPSYYNATRNSDRRYPVFEGDVRVDVAVVGGGFTGVATGLELAERGRKVALVEAQSIGWGQSGRNGGQVTGSLSGDGAIRRQLLRQMSEQAAGEFIWMLRWRGHDIIRRRVQQYGIDCDLKMGHLHAAYTPKAMDEFSRAYAEMVARGMADEVELVQAKDIGRFLDTPLYHGGIYNRRNMHLHPLNLCLGEAQALSDLGGLVFENSPVLEIVHGATPSLRLPQGRIVADQIVLAGDVYHQLEQRKLSGMIFPAPGGIVTTEPLGDLARQLNPQDLAVYDSRFVLDYYRMTADGRLLFGGGANYSGQPSRDLAAELRPCIERTFPQLRRVAIDYQWSCNMGIVINRIPQLGKLAPNVWFAQGYSGHGLATSHIVGEVMAGAVMAESETFDVFQRFHHVRAPVGDWLGRKMLSLGMWYYLQLERFR</sequence>
<dbReference type="Gene3D" id="3.30.9.10">
    <property type="entry name" value="D-Amino Acid Oxidase, subunit A, domain 2"/>
    <property type="match status" value="1"/>
</dbReference>
<dbReference type="Pfam" id="PF01266">
    <property type="entry name" value="DAO"/>
    <property type="match status" value="1"/>
</dbReference>
<organism evidence="3 4">
    <name type="scientific">Roseateles koreensis</name>
    <dbReference type="NCBI Taxonomy" id="2987526"/>
    <lineage>
        <taxon>Bacteria</taxon>
        <taxon>Pseudomonadati</taxon>
        <taxon>Pseudomonadota</taxon>
        <taxon>Betaproteobacteria</taxon>
        <taxon>Burkholderiales</taxon>
        <taxon>Sphaerotilaceae</taxon>
        <taxon>Roseateles</taxon>
    </lineage>
</organism>
<comment type="caution">
    <text evidence="3">The sequence shown here is derived from an EMBL/GenBank/DDBJ whole genome shotgun (WGS) entry which is preliminary data.</text>
</comment>
<evidence type="ECO:0000256" key="1">
    <source>
        <dbReference type="ARBA" id="ARBA00023002"/>
    </source>
</evidence>
<dbReference type="InterPro" id="IPR006076">
    <property type="entry name" value="FAD-dep_OxRdtase"/>
</dbReference>
<dbReference type="RefSeq" id="WP_273596943.1">
    <property type="nucleotide sequence ID" value="NZ_JAQQXS010000009.1"/>
</dbReference>
<dbReference type="PANTHER" id="PTHR13847:SF249">
    <property type="entry name" value="OXIDOREDUCTASE-RELATED"/>
    <property type="match status" value="1"/>
</dbReference>
<dbReference type="PANTHER" id="PTHR13847">
    <property type="entry name" value="SARCOSINE DEHYDROGENASE-RELATED"/>
    <property type="match status" value="1"/>
</dbReference>
<evidence type="ECO:0000259" key="2">
    <source>
        <dbReference type="Pfam" id="PF01266"/>
    </source>
</evidence>
<gene>
    <name evidence="3" type="ORF">PRZ01_11560</name>
</gene>
<dbReference type="SUPFAM" id="SSF51905">
    <property type="entry name" value="FAD/NAD(P)-binding domain"/>
    <property type="match status" value="1"/>
</dbReference>
<dbReference type="Gene3D" id="3.50.50.60">
    <property type="entry name" value="FAD/NAD(P)-binding domain"/>
    <property type="match status" value="1"/>
</dbReference>